<evidence type="ECO:0000313" key="14">
    <source>
        <dbReference type="Proteomes" id="UP000285378"/>
    </source>
</evidence>
<evidence type="ECO:0000256" key="2">
    <source>
        <dbReference type="ARBA" id="ARBA00022475"/>
    </source>
</evidence>
<sequence>MKDIVFLLVYVFGMVFGQVLFKRVAISISTHGSIYAIAGALLTSFEFFMAIGIYGLLTIYWIWLLRSISISYAYPFVSLSIAIMVFLGWWLWGEKINWFHISGVFFILVGVVLVGVSGD</sequence>
<protein>
    <recommendedName>
        <fullName evidence="12">EamA domain-containing protein</fullName>
    </recommendedName>
</protein>
<feature type="domain" description="EamA" evidence="12">
    <location>
        <begin position="51"/>
        <end position="114"/>
    </location>
</feature>
<organism evidence="13 14">
    <name type="scientific">Pseudomonas fluorescens</name>
    <dbReference type="NCBI Taxonomy" id="294"/>
    <lineage>
        <taxon>Bacteria</taxon>
        <taxon>Pseudomonadati</taxon>
        <taxon>Pseudomonadota</taxon>
        <taxon>Gammaproteobacteria</taxon>
        <taxon>Pseudomonadales</taxon>
        <taxon>Pseudomonadaceae</taxon>
        <taxon>Pseudomonas</taxon>
    </lineage>
</organism>
<accession>A0A423M6R1</accession>
<keyword evidence="8 11" id="KW-1133">Transmembrane helix</keyword>
<dbReference type="GO" id="GO:0022857">
    <property type="term" value="F:transmembrane transporter activity"/>
    <property type="evidence" value="ECO:0007669"/>
    <property type="project" value="InterPro"/>
</dbReference>
<keyword evidence="2" id="KW-1003">Cell membrane</keyword>
<evidence type="ECO:0000256" key="4">
    <source>
        <dbReference type="ARBA" id="ARBA00022519"/>
    </source>
</evidence>
<proteinExistence type="predicted"/>
<evidence type="ECO:0000256" key="5">
    <source>
        <dbReference type="ARBA" id="ARBA00022556"/>
    </source>
</evidence>
<dbReference type="InterPro" id="IPR037185">
    <property type="entry name" value="EmrE-like"/>
</dbReference>
<evidence type="ECO:0000256" key="10">
    <source>
        <dbReference type="ARBA" id="ARBA00023136"/>
    </source>
</evidence>
<keyword evidence="7" id="KW-0448">Lipopolysaccharide biosynthesis</keyword>
<dbReference type="InterPro" id="IPR000620">
    <property type="entry name" value="EamA_dom"/>
</dbReference>
<evidence type="ECO:0000313" key="13">
    <source>
        <dbReference type="EMBL" id="RON77843.1"/>
    </source>
</evidence>
<evidence type="ECO:0000259" key="12">
    <source>
        <dbReference type="Pfam" id="PF00892"/>
    </source>
</evidence>
<keyword evidence="6 11" id="KW-0812">Transmembrane</keyword>
<dbReference type="SUPFAM" id="SSF103481">
    <property type="entry name" value="Multidrug resistance efflux transporter EmrE"/>
    <property type="match status" value="1"/>
</dbReference>
<keyword evidence="10 11" id="KW-0472">Membrane</keyword>
<dbReference type="GO" id="GO:0009245">
    <property type="term" value="P:lipid A biosynthetic process"/>
    <property type="evidence" value="ECO:0007669"/>
    <property type="project" value="UniProtKB-KW"/>
</dbReference>
<dbReference type="InterPro" id="IPR000390">
    <property type="entry name" value="Small_drug/metabolite_transptr"/>
</dbReference>
<dbReference type="PANTHER" id="PTHR30561:SF9">
    <property type="entry name" value="4-AMINO-4-DEOXY-L-ARABINOSE-PHOSPHOUNDECAPRENOL FLIPPASE SUBUNIT ARNF-RELATED"/>
    <property type="match status" value="1"/>
</dbReference>
<dbReference type="Pfam" id="PF00892">
    <property type="entry name" value="EamA"/>
    <property type="match status" value="1"/>
</dbReference>
<evidence type="ECO:0000256" key="9">
    <source>
        <dbReference type="ARBA" id="ARBA00023098"/>
    </source>
</evidence>
<dbReference type="PANTHER" id="PTHR30561">
    <property type="entry name" value="SMR FAMILY PROTON-DEPENDENT DRUG EFFLUX TRANSPORTER SUGE"/>
    <property type="match status" value="1"/>
</dbReference>
<evidence type="ECO:0000256" key="3">
    <source>
        <dbReference type="ARBA" id="ARBA00022516"/>
    </source>
</evidence>
<evidence type="ECO:0000256" key="7">
    <source>
        <dbReference type="ARBA" id="ARBA00022985"/>
    </source>
</evidence>
<gene>
    <name evidence="13" type="ORF">BK670_21580</name>
</gene>
<dbReference type="Proteomes" id="UP000285378">
    <property type="component" value="Unassembled WGS sequence"/>
</dbReference>
<keyword evidence="5" id="KW-0441">Lipid A biosynthesis</keyword>
<dbReference type="RefSeq" id="WP_123453088.1">
    <property type="nucleotide sequence ID" value="NZ_MOBX01000015.1"/>
</dbReference>
<dbReference type="EMBL" id="MOBX01000015">
    <property type="protein sequence ID" value="RON77843.1"/>
    <property type="molecule type" value="Genomic_DNA"/>
</dbReference>
<dbReference type="OrthoDB" id="7210375at2"/>
<dbReference type="GO" id="GO:0005886">
    <property type="term" value="C:plasma membrane"/>
    <property type="evidence" value="ECO:0007669"/>
    <property type="project" value="UniProtKB-SubCell"/>
</dbReference>
<keyword evidence="4" id="KW-0997">Cell inner membrane</keyword>
<dbReference type="AlphaFoldDB" id="A0A423M6R1"/>
<feature type="transmembrane region" description="Helical" evidence="11">
    <location>
        <begin position="72"/>
        <end position="92"/>
    </location>
</feature>
<keyword evidence="3" id="KW-0444">Lipid biosynthesis</keyword>
<evidence type="ECO:0000256" key="11">
    <source>
        <dbReference type="SAM" id="Phobius"/>
    </source>
</evidence>
<dbReference type="GO" id="GO:0009103">
    <property type="term" value="P:lipopolysaccharide biosynthetic process"/>
    <property type="evidence" value="ECO:0007669"/>
    <property type="project" value="UniProtKB-KW"/>
</dbReference>
<keyword evidence="9" id="KW-0443">Lipid metabolism</keyword>
<feature type="transmembrane region" description="Helical" evidence="11">
    <location>
        <begin position="98"/>
        <end position="116"/>
    </location>
</feature>
<comment type="subcellular location">
    <subcellularLocation>
        <location evidence="1">Cell membrane</location>
        <topology evidence="1">Multi-pass membrane protein</topology>
    </subcellularLocation>
</comment>
<reference evidence="13 14" key="1">
    <citation type="submission" date="2016-10" db="EMBL/GenBank/DDBJ databases">
        <title>Comparative genome analysis of multiple Pseudomonas spp. focuses on biocontrol and plant growth promoting traits.</title>
        <authorList>
            <person name="Tao X.-Y."/>
            <person name="Taylor C.G."/>
        </authorList>
    </citation>
    <scope>NUCLEOTIDE SEQUENCE [LARGE SCALE GENOMIC DNA]</scope>
    <source>
        <strain evidence="13 14">28B5</strain>
    </source>
</reference>
<dbReference type="Gene3D" id="1.10.3730.20">
    <property type="match status" value="1"/>
</dbReference>
<name>A0A423M6R1_PSEFL</name>
<evidence type="ECO:0000256" key="6">
    <source>
        <dbReference type="ARBA" id="ARBA00022692"/>
    </source>
</evidence>
<comment type="caution">
    <text evidence="13">The sequence shown here is derived from an EMBL/GenBank/DDBJ whole genome shotgun (WGS) entry which is preliminary data.</text>
</comment>
<evidence type="ECO:0000256" key="8">
    <source>
        <dbReference type="ARBA" id="ARBA00022989"/>
    </source>
</evidence>
<feature type="transmembrane region" description="Helical" evidence="11">
    <location>
        <begin position="33"/>
        <end position="65"/>
    </location>
</feature>
<evidence type="ECO:0000256" key="1">
    <source>
        <dbReference type="ARBA" id="ARBA00004651"/>
    </source>
</evidence>